<dbReference type="AlphaFoldDB" id="A0AAQ0KD73"/>
<reference evidence="2 3" key="1">
    <citation type="submission" date="2018-05" db="EMBL/GenBank/DDBJ databases">
        <title>Draft Genome Sequences for a Diverse set of 7 Haemophilus Species.</title>
        <authorList>
            <person name="Nichols M."/>
            <person name="Topaz N."/>
            <person name="Wang X."/>
            <person name="Wang X."/>
            <person name="Boxrud D."/>
        </authorList>
    </citation>
    <scope>NUCLEOTIDE SEQUENCE [LARGE SCALE GENOMIC DNA]</scope>
    <source>
        <strain evidence="2 3">C2006002596</strain>
    </source>
</reference>
<dbReference type="CDD" id="cd00267">
    <property type="entry name" value="ABC_ATPase"/>
    <property type="match status" value="1"/>
</dbReference>
<feature type="domain" description="Endonuclease GajA/Old nuclease/RecF-like AAA" evidence="1">
    <location>
        <begin position="1"/>
        <end position="401"/>
    </location>
</feature>
<dbReference type="EMBL" id="QEPT01000002">
    <property type="protein sequence ID" value="RDE84880.1"/>
    <property type="molecule type" value="Genomic_DNA"/>
</dbReference>
<dbReference type="Proteomes" id="UP000253823">
    <property type="component" value="Unassembled WGS sequence"/>
</dbReference>
<accession>A0AAQ0KD73</accession>
<organism evidence="2 3">
    <name type="scientific">Haemophilus parainfluenzae</name>
    <dbReference type="NCBI Taxonomy" id="729"/>
    <lineage>
        <taxon>Bacteria</taxon>
        <taxon>Pseudomonadati</taxon>
        <taxon>Pseudomonadota</taxon>
        <taxon>Gammaproteobacteria</taxon>
        <taxon>Pasteurellales</taxon>
        <taxon>Pasteurellaceae</taxon>
        <taxon>Haemophilus</taxon>
    </lineage>
</organism>
<dbReference type="Pfam" id="PF13175">
    <property type="entry name" value="AAA_15"/>
    <property type="match status" value="1"/>
</dbReference>
<name>A0AAQ0KD73_HAEPA</name>
<comment type="caution">
    <text evidence="2">The sequence shown here is derived from an EMBL/GenBank/DDBJ whole genome shotgun (WGS) entry which is preliminary data.</text>
</comment>
<protein>
    <recommendedName>
        <fullName evidence="1">Endonuclease GajA/Old nuclease/RecF-like AAA domain-containing protein</fullName>
    </recommendedName>
</protein>
<proteinExistence type="predicted"/>
<dbReference type="PANTHER" id="PTHR43581">
    <property type="entry name" value="ATP/GTP PHOSPHATASE"/>
    <property type="match status" value="1"/>
</dbReference>
<gene>
    <name evidence="2" type="ORF">DPV95_03890</name>
</gene>
<evidence type="ECO:0000313" key="2">
    <source>
        <dbReference type="EMBL" id="RDE84880.1"/>
    </source>
</evidence>
<dbReference type="InterPro" id="IPR051396">
    <property type="entry name" value="Bact_Antivir_Def_Nuclease"/>
</dbReference>
<dbReference type="InterPro" id="IPR027417">
    <property type="entry name" value="P-loop_NTPase"/>
</dbReference>
<dbReference type="SUPFAM" id="SSF52540">
    <property type="entry name" value="P-loop containing nucleoside triphosphate hydrolases"/>
    <property type="match status" value="1"/>
</dbReference>
<dbReference type="PANTHER" id="PTHR43581:SF4">
    <property type="entry name" value="ATP_GTP PHOSPHATASE"/>
    <property type="match status" value="1"/>
</dbReference>
<dbReference type="Gene3D" id="3.40.50.300">
    <property type="entry name" value="P-loop containing nucleotide triphosphate hydrolases"/>
    <property type="match status" value="1"/>
</dbReference>
<evidence type="ECO:0000259" key="1">
    <source>
        <dbReference type="Pfam" id="PF13175"/>
    </source>
</evidence>
<sequence>MKTDLHIQNFGKVKSADIHLRPFTVIVGPNSSGKSFITKALYSIFHSMNKDFGTDFLISSVEDSFRWTYIIENRIPRISQKDILLFTELRSILSKLQFFINDINEDITILDTSRIASIINELYIPIQDSYAAIKDQLNTGVGSKFKAVEDEMRLLEMDIKNIKLFVDEGDSVYISRFKNDLKQEFLENFQVQSLSALYSQNEENIFDFSDFGRIQLKNQNIDFNLHRDSIAELQQLYNVVYLESPIYFKLKNALRGVRLSNASFRRKGFLNQVPKYFYDVDQLLEAKISGDLSNEFSAILNKIENCIHGSLNISNGEISFVDKDRIDVEIPLNMVSSGISNLGLIGLLIKQNVLSKGSYLFIDEPEVNLHTAWQHDMLDVLVDLSKQGVMVVIATHSLDMIYRFEHVVSQEKQLVEREHFSLNRLTQEGTSIPSEGLITDIRRAKEGLGRPYVELLKARLP</sequence>
<dbReference type="InterPro" id="IPR041685">
    <property type="entry name" value="AAA_GajA/Old/RecF-like"/>
</dbReference>
<dbReference type="RefSeq" id="WP_049367831.1">
    <property type="nucleotide sequence ID" value="NZ_QEPT01000002.1"/>
</dbReference>
<evidence type="ECO:0000313" key="3">
    <source>
        <dbReference type="Proteomes" id="UP000253823"/>
    </source>
</evidence>